<keyword evidence="3" id="KW-0479">Metal-binding</keyword>
<dbReference type="PANTHER" id="PTHR37418">
    <property type="entry name" value="3-KETO-5-AMINOHEXANOATE CLEAVAGE ENZYME-RELATED"/>
    <property type="match status" value="1"/>
</dbReference>
<proteinExistence type="predicted"/>
<dbReference type="Pfam" id="PF05853">
    <property type="entry name" value="BKACE"/>
    <property type="match status" value="1"/>
</dbReference>
<gene>
    <name evidence="5" type="ORF">CBW65_05385</name>
</gene>
<evidence type="ECO:0000256" key="2">
    <source>
        <dbReference type="ARBA" id="ARBA00022679"/>
    </source>
</evidence>
<reference evidence="6" key="1">
    <citation type="submission" date="2017-05" db="EMBL/GenBank/DDBJ databases">
        <authorList>
            <person name="Sung H."/>
        </authorList>
    </citation>
    <scope>NUCLEOTIDE SEQUENCE [LARGE SCALE GENOMIC DNA]</scope>
    <source>
        <strain evidence="6">AR23208</strain>
    </source>
</reference>
<organism evidence="5 6">
    <name type="scientific">Tumebacillus avium</name>
    <dbReference type="NCBI Taxonomy" id="1903704"/>
    <lineage>
        <taxon>Bacteria</taxon>
        <taxon>Bacillati</taxon>
        <taxon>Bacillota</taxon>
        <taxon>Bacilli</taxon>
        <taxon>Bacillales</taxon>
        <taxon>Alicyclobacillaceae</taxon>
        <taxon>Tumebacillus</taxon>
    </lineage>
</organism>
<evidence type="ECO:0000256" key="3">
    <source>
        <dbReference type="ARBA" id="ARBA00022723"/>
    </source>
</evidence>
<dbReference type="RefSeq" id="WP_087455965.1">
    <property type="nucleotide sequence ID" value="NZ_CP021434.1"/>
</dbReference>
<evidence type="ECO:0000313" key="5">
    <source>
        <dbReference type="EMBL" id="ARU60573.1"/>
    </source>
</evidence>
<evidence type="ECO:0000256" key="1">
    <source>
        <dbReference type="ARBA" id="ARBA00001947"/>
    </source>
</evidence>
<protein>
    <submittedName>
        <fullName evidence="5">3-keto-5-aminohexanoate cleavage protein</fullName>
    </submittedName>
</protein>
<keyword evidence="4" id="KW-0862">Zinc</keyword>
<dbReference type="OrthoDB" id="63399at2"/>
<sequence length="271" mass="29682">MEKLIITVALTGAEVTREHTPYLPITPDEIAQSAFECWKAGAAIVHVHARNADGTPTQDKEIYRQIIEKTNELCPVIVQVSTGGAVWMTPEERLQPVTLRPEMATLTTGTVNFGDDVFMNAPKDLETFAQTMQEHGVRPEFEVFEVGMITNAMRLVKKGLATEPLHFDFVMGVPGAIPGTPENLLHLIKQLPAGASWSVAGVGRSQLPLSTMAILLGGHVRVGFEDNIYYTKGVLAESNAQFVERIVRLANELGREVATPDEVRKMLGLPL</sequence>
<dbReference type="GO" id="GO:0043720">
    <property type="term" value="F:3-keto-5-aminohexanoate cleavage activity"/>
    <property type="evidence" value="ECO:0007669"/>
    <property type="project" value="InterPro"/>
</dbReference>
<name>A0A1Y0IMI4_9BACL</name>
<dbReference type="Proteomes" id="UP000195437">
    <property type="component" value="Chromosome"/>
</dbReference>
<dbReference type="PANTHER" id="PTHR37418:SF2">
    <property type="entry name" value="3-KETO-5-AMINOHEXANOATE CLEAVAGE ENZYME"/>
    <property type="match status" value="1"/>
</dbReference>
<keyword evidence="6" id="KW-1185">Reference proteome</keyword>
<dbReference type="InterPro" id="IPR013785">
    <property type="entry name" value="Aldolase_TIM"/>
</dbReference>
<dbReference type="AlphaFoldDB" id="A0A1Y0IMI4"/>
<dbReference type="Gene3D" id="3.20.20.70">
    <property type="entry name" value="Aldolase class I"/>
    <property type="match status" value="1"/>
</dbReference>
<keyword evidence="2" id="KW-0808">Transferase</keyword>
<evidence type="ECO:0000313" key="6">
    <source>
        <dbReference type="Proteomes" id="UP000195437"/>
    </source>
</evidence>
<dbReference type="GO" id="GO:0046872">
    <property type="term" value="F:metal ion binding"/>
    <property type="evidence" value="ECO:0007669"/>
    <property type="project" value="UniProtKB-KW"/>
</dbReference>
<comment type="cofactor">
    <cofactor evidence="1">
        <name>Zn(2+)</name>
        <dbReference type="ChEBI" id="CHEBI:29105"/>
    </cofactor>
</comment>
<dbReference type="EMBL" id="CP021434">
    <property type="protein sequence ID" value="ARU60573.1"/>
    <property type="molecule type" value="Genomic_DNA"/>
</dbReference>
<evidence type="ECO:0000256" key="4">
    <source>
        <dbReference type="ARBA" id="ARBA00022833"/>
    </source>
</evidence>
<dbReference type="KEGG" id="tum:CBW65_05385"/>
<dbReference type="InterPro" id="IPR008567">
    <property type="entry name" value="BKACE"/>
</dbReference>
<accession>A0A1Y0IMI4</accession>